<comment type="caution">
    <text evidence="1">The sequence shown here is derived from an EMBL/GenBank/DDBJ whole genome shotgun (WGS) entry which is preliminary data.</text>
</comment>
<dbReference type="Proteomes" id="UP000523447">
    <property type="component" value="Unassembled WGS sequence"/>
</dbReference>
<accession>A0A7X6RLK9</accession>
<organism evidence="1 2">
    <name type="scientific">Nocardia veterana</name>
    <dbReference type="NCBI Taxonomy" id="132249"/>
    <lineage>
        <taxon>Bacteria</taxon>
        <taxon>Bacillati</taxon>
        <taxon>Actinomycetota</taxon>
        <taxon>Actinomycetes</taxon>
        <taxon>Mycobacteriales</taxon>
        <taxon>Nocardiaceae</taxon>
        <taxon>Nocardia</taxon>
    </lineage>
</organism>
<dbReference type="EMBL" id="JAAXPE010000066">
    <property type="protein sequence ID" value="NKY89839.1"/>
    <property type="molecule type" value="Genomic_DNA"/>
</dbReference>
<gene>
    <name evidence="1" type="ORF">HGA07_30170</name>
</gene>
<proteinExistence type="predicted"/>
<dbReference type="RefSeq" id="WP_040717876.1">
    <property type="nucleotide sequence ID" value="NZ_CAWPHS010000063.1"/>
</dbReference>
<evidence type="ECO:0000313" key="1">
    <source>
        <dbReference type="EMBL" id="NKY89839.1"/>
    </source>
</evidence>
<evidence type="ECO:0000313" key="2">
    <source>
        <dbReference type="Proteomes" id="UP000523447"/>
    </source>
</evidence>
<reference evidence="1 2" key="1">
    <citation type="submission" date="2020-04" db="EMBL/GenBank/DDBJ databases">
        <title>MicrobeNet Type strains.</title>
        <authorList>
            <person name="Nicholson A.C."/>
        </authorList>
    </citation>
    <scope>NUCLEOTIDE SEQUENCE [LARGE SCALE GENOMIC DNA]</scope>
    <source>
        <strain evidence="1 2">DSM 44445</strain>
    </source>
</reference>
<dbReference type="AlphaFoldDB" id="A0A7X6RLK9"/>
<sequence>MTDTANSGHFRTEAGASSAWWRVGDRERVEITHFTDHETPLETVSFGNFRVMRYSCHGVVFIDTPTLAQAHSLLPQYHPLWCAVSEEFRRRDAHPPG</sequence>
<keyword evidence="2" id="KW-1185">Reference proteome</keyword>
<protein>
    <submittedName>
        <fullName evidence="1">Uncharacterized protein</fullName>
    </submittedName>
</protein>
<name>A0A7X6RLK9_9NOCA</name>